<name>A0ABN7BG88_9HEMI</name>
<feature type="compositionally biased region" description="Low complexity" evidence="1">
    <location>
        <begin position="85"/>
        <end position="103"/>
    </location>
</feature>
<feature type="region of interest" description="Disordered" evidence="1">
    <location>
        <begin position="130"/>
        <end position="373"/>
    </location>
</feature>
<evidence type="ECO:0000259" key="2">
    <source>
        <dbReference type="PROSITE" id="PS51082"/>
    </source>
</evidence>
<feature type="region of interest" description="Disordered" evidence="1">
    <location>
        <begin position="1"/>
        <end position="115"/>
    </location>
</feature>
<feature type="compositionally biased region" description="Polar residues" evidence="1">
    <location>
        <begin position="146"/>
        <end position="174"/>
    </location>
</feature>
<feature type="region of interest" description="Disordered" evidence="1">
    <location>
        <begin position="407"/>
        <end position="437"/>
    </location>
</feature>
<evidence type="ECO:0000313" key="4">
    <source>
        <dbReference type="Proteomes" id="UP001307889"/>
    </source>
</evidence>
<feature type="compositionally biased region" description="Basic and acidic residues" evidence="1">
    <location>
        <begin position="1"/>
        <end position="10"/>
    </location>
</feature>
<feature type="domain" description="WH2" evidence="2">
    <location>
        <begin position="57"/>
        <end position="74"/>
    </location>
</feature>
<proteinExistence type="predicted"/>
<dbReference type="SMART" id="SM00246">
    <property type="entry name" value="WH2"/>
    <property type="match status" value="1"/>
</dbReference>
<feature type="compositionally biased region" description="Pro residues" evidence="1">
    <location>
        <begin position="237"/>
        <end position="251"/>
    </location>
</feature>
<dbReference type="PROSITE" id="PS51082">
    <property type="entry name" value="WH2"/>
    <property type="match status" value="1"/>
</dbReference>
<organism evidence="3 4">
    <name type="scientific">Nesidiocoris tenuis</name>
    <dbReference type="NCBI Taxonomy" id="355587"/>
    <lineage>
        <taxon>Eukaryota</taxon>
        <taxon>Metazoa</taxon>
        <taxon>Ecdysozoa</taxon>
        <taxon>Arthropoda</taxon>
        <taxon>Hexapoda</taxon>
        <taxon>Insecta</taxon>
        <taxon>Pterygota</taxon>
        <taxon>Neoptera</taxon>
        <taxon>Paraneoptera</taxon>
        <taxon>Hemiptera</taxon>
        <taxon>Heteroptera</taxon>
        <taxon>Panheteroptera</taxon>
        <taxon>Cimicomorpha</taxon>
        <taxon>Miridae</taxon>
        <taxon>Dicyphina</taxon>
        <taxon>Nesidiocoris</taxon>
    </lineage>
</organism>
<feature type="compositionally biased region" description="Pro residues" evidence="1">
    <location>
        <begin position="314"/>
        <end position="362"/>
    </location>
</feature>
<feature type="compositionally biased region" description="Polar residues" evidence="1">
    <location>
        <begin position="200"/>
        <end position="224"/>
    </location>
</feature>
<keyword evidence="4" id="KW-1185">Reference proteome</keyword>
<sequence length="437" mass="44706">MRFNPEELRMKIGTLKKGTKNSGLTKGIDMVGPPPPPPPGPPPPPVGGPPPAVDPKGRDLLLQSIRGGTKLKKTVTRDRSAPIISGKATNSGNGGSSAADSQPSGGGGGRVGIMSGSATIARTNGLAGLFADGMPKLKPTGISIGKASQSSSLTSLPTANSSSLHGGGSVTNLTRKPIDSKTRGPPPQPPPTAQKPVLPTSVSDTTLTNNVPGTHTRSQSTVSLPNGKIRTGKPTLMPKPPAPAPPPPGPPASKRGGVSRAHSMRAPASPPILPQGPGGPVFPLSSDPLGRSPGFLHASTDSLVRTGPRHRPPLRPPATRPPPPPKQAVPPPPGQPPPAPPPPPPHRAAPPLPVGQPPPPPVRGSSMRNGSASDFELRFASKFHKSNDFPPPPAFLNVQKIYNSKTAAKAPAPMPPRPLGQIQLGPPKMWNCNTSNC</sequence>
<dbReference type="InterPro" id="IPR003124">
    <property type="entry name" value="WH2_dom"/>
</dbReference>
<feature type="compositionally biased region" description="Pro residues" evidence="1">
    <location>
        <begin position="32"/>
        <end position="53"/>
    </location>
</feature>
<accession>A0ABN7BG88</accession>
<evidence type="ECO:0000313" key="3">
    <source>
        <dbReference type="EMBL" id="BET03390.1"/>
    </source>
</evidence>
<evidence type="ECO:0000256" key="1">
    <source>
        <dbReference type="SAM" id="MobiDB-lite"/>
    </source>
</evidence>
<dbReference type="Proteomes" id="UP001307889">
    <property type="component" value="Chromosome 16"/>
</dbReference>
<gene>
    <name evidence="3" type="ORF">NTJ_16208</name>
</gene>
<feature type="compositionally biased region" description="Pro residues" evidence="1">
    <location>
        <begin position="184"/>
        <end position="193"/>
    </location>
</feature>
<protein>
    <recommendedName>
        <fullName evidence="2">WH2 domain-containing protein</fullName>
    </recommendedName>
</protein>
<dbReference type="Pfam" id="PF02205">
    <property type="entry name" value="WH2"/>
    <property type="match status" value="1"/>
</dbReference>
<reference evidence="3 4" key="1">
    <citation type="submission" date="2023-09" db="EMBL/GenBank/DDBJ databases">
        <title>Nesidiocoris tenuis whole genome shotgun sequence.</title>
        <authorList>
            <person name="Shibata T."/>
            <person name="Shimoda M."/>
            <person name="Kobayashi T."/>
            <person name="Uehara T."/>
        </authorList>
    </citation>
    <scope>NUCLEOTIDE SEQUENCE [LARGE SCALE GENOMIC DNA]</scope>
    <source>
        <strain evidence="3 4">Japan</strain>
    </source>
</reference>
<dbReference type="EMBL" id="AP028924">
    <property type="protein sequence ID" value="BET03390.1"/>
    <property type="molecule type" value="Genomic_DNA"/>
</dbReference>